<feature type="region of interest" description="Disordered" evidence="1">
    <location>
        <begin position="620"/>
        <end position="735"/>
    </location>
</feature>
<feature type="compositionally biased region" description="Polar residues" evidence="1">
    <location>
        <begin position="454"/>
        <end position="468"/>
    </location>
</feature>
<evidence type="ECO:0000313" key="2">
    <source>
        <dbReference type="EMBL" id="KAK7072588.1"/>
    </source>
</evidence>
<gene>
    <name evidence="2" type="ORF">SK128_025702</name>
</gene>
<accession>A0AAN8X1M8</accession>
<feature type="compositionally biased region" description="Low complexity" evidence="1">
    <location>
        <begin position="98"/>
        <end position="113"/>
    </location>
</feature>
<feature type="region of interest" description="Disordered" evidence="1">
    <location>
        <begin position="524"/>
        <end position="571"/>
    </location>
</feature>
<reference evidence="2 3" key="1">
    <citation type="submission" date="2023-11" db="EMBL/GenBank/DDBJ databases">
        <title>Halocaridina rubra genome assembly.</title>
        <authorList>
            <person name="Smith C."/>
        </authorList>
    </citation>
    <scope>NUCLEOTIDE SEQUENCE [LARGE SCALE GENOMIC DNA]</scope>
    <source>
        <strain evidence="2">EP-1</strain>
        <tissue evidence="2">Whole</tissue>
    </source>
</reference>
<feature type="compositionally biased region" description="Basic and acidic residues" evidence="1">
    <location>
        <begin position="597"/>
        <end position="606"/>
    </location>
</feature>
<feature type="region of interest" description="Disordered" evidence="1">
    <location>
        <begin position="588"/>
        <end position="607"/>
    </location>
</feature>
<feature type="region of interest" description="Disordered" evidence="1">
    <location>
        <begin position="769"/>
        <end position="795"/>
    </location>
</feature>
<feature type="region of interest" description="Disordered" evidence="1">
    <location>
        <begin position="92"/>
        <end position="113"/>
    </location>
</feature>
<proteinExistence type="predicted"/>
<feature type="compositionally biased region" description="Polar residues" evidence="1">
    <location>
        <begin position="546"/>
        <end position="555"/>
    </location>
</feature>
<feature type="region of interest" description="Disordered" evidence="1">
    <location>
        <begin position="837"/>
        <end position="861"/>
    </location>
</feature>
<dbReference type="EMBL" id="JAXCGZ010013415">
    <property type="protein sequence ID" value="KAK7072588.1"/>
    <property type="molecule type" value="Genomic_DNA"/>
</dbReference>
<dbReference type="AlphaFoldDB" id="A0AAN8X1M8"/>
<feature type="compositionally biased region" description="Polar residues" evidence="1">
    <location>
        <begin position="1"/>
        <end position="22"/>
    </location>
</feature>
<name>A0AAN8X1M8_HALRR</name>
<organism evidence="2 3">
    <name type="scientific">Halocaridina rubra</name>
    <name type="common">Hawaiian red shrimp</name>
    <dbReference type="NCBI Taxonomy" id="373956"/>
    <lineage>
        <taxon>Eukaryota</taxon>
        <taxon>Metazoa</taxon>
        <taxon>Ecdysozoa</taxon>
        <taxon>Arthropoda</taxon>
        <taxon>Crustacea</taxon>
        <taxon>Multicrustacea</taxon>
        <taxon>Malacostraca</taxon>
        <taxon>Eumalacostraca</taxon>
        <taxon>Eucarida</taxon>
        <taxon>Decapoda</taxon>
        <taxon>Pleocyemata</taxon>
        <taxon>Caridea</taxon>
        <taxon>Atyoidea</taxon>
        <taxon>Atyidae</taxon>
        <taxon>Halocaridina</taxon>
    </lineage>
</organism>
<comment type="caution">
    <text evidence="2">The sequence shown here is derived from an EMBL/GenBank/DDBJ whole genome shotgun (WGS) entry which is preliminary data.</text>
</comment>
<evidence type="ECO:0000313" key="3">
    <source>
        <dbReference type="Proteomes" id="UP001381693"/>
    </source>
</evidence>
<feature type="region of interest" description="Disordered" evidence="1">
    <location>
        <begin position="1"/>
        <end position="36"/>
    </location>
</feature>
<evidence type="ECO:0000256" key="1">
    <source>
        <dbReference type="SAM" id="MobiDB-lite"/>
    </source>
</evidence>
<dbReference type="Proteomes" id="UP001381693">
    <property type="component" value="Unassembled WGS sequence"/>
</dbReference>
<keyword evidence="3" id="KW-1185">Reference proteome</keyword>
<sequence>MAPSKPTHSPETQITPSHSSLKSLKMQVTPMPPPPPQHCMDNTAWITRKKLAYINPHSFSSGELVLTKKMEVETRISVQAIRGKFEQLPEDNSFPFIPSTTPRLSSTSPGRPRASSLIFKENDGYCSNAKEVTKTTHSFPNKNPLNKSSKQLSDSVSKAKSVIADFTSPVITSSLVVKGLSSKKHSVDSCKDRKLCLETQQHEGVSYSVGCSPSRKILESNVAETKANVVRRIPVFKSFSGGISSDENAIDKLEMKIPVGETECKKEKKFLGHIRSRSHGNFIIKRDASVERNCGFSNKSDTGKSGKENSTYLLKNLRQKSSDNLYSFRDSKCSSPFEGKQKIVASVVKNMKNKEIPNVLRKLSFSSKTEKEVKMQPDTAKDASAYKTDSSMISKIAKMEAVAKSTVSERKSSVTGAGTVSVARAVADIAMVKSANRSPNLSIDMQTFSDEALNGSFSKSPKISNKSESACDEISPPARPPRRRSANYGLSSHKKGMAPSPPGQQPLFQNNFEKEYFIENRSCDKHSLSEKGQSPDIVRNRYQDSPDYSRSSDSLASPMLSDISGENSPVVTPQQFPAIIRNNSESSLTLSDVGKSPSEHDTRDSKIVLGNESFVSLERTEPVHTPIKNSSDQYDLEILPLGPPPKKPPRTFAYDIYKSSKESKSDENTFPKTDENSTEKIEPGSPTNRGPVYAVPLKKKKSDNGLTLKAPVRSNSDLSKKDLVKPSVAPKPSHIISRVKRSSVIDPLPTTEKSKEKSLASEFQRQAHIRYSLRRPKKPPPAPPPDSEIGHDSITDVSLPKSTVFTQCSTSLNMKDAASKESNILYDLSDSNLRLHSSNTPNGAYQSIDSSSEDGNSPLPTLRITSHSSYNLSVPSAVEDSQPLSLGHCPVDSLSPNLAGIYRKRSMSDETLYKGSRCGDEPIYAMPIFANNKGTRGHNRQRELHYMEADAGRDGGRKLNRNAESTDVGKVKPSIISAWKREFRQSCRQVQNKIKKTVNR</sequence>
<feature type="compositionally biased region" description="Basic residues" evidence="1">
    <location>
        <begin position="769"/>
        <end position="778"/>
    </location>
</feature>
<feature type="compositionally biased region" description="Basic and acidic residues" evidence="1">
    <location>
        <begin position="658"/>
        <end position="682"/>
    </location>
</feature>
<feature type="region of interest" description="Disordered" evidence="1">
    <location>
        <begin position="454"/>
        <end position="508"/>
    </location>
</feature>
<protein>
    <submittedName>
        <fullName evidence="2">Uncharacterized protein</fullName>
    </submittedName>
</protein>